<feature type="compositionally biased region" description="Low complexity" evidence="2">
    <location>
        <begin position="1"/>
        <end position="20"/>
    </location>
</feature>
<evidence type="ECO:0000313" key="3">
    <source>
        <dbReference type="EMBL" id="MFC5270257.1"/>
    </source>
</evidence>
<organism evidence="3 4">
    <name type="scientific">Adhaeribacter terreus</name>
    <dbReference type="NCBI Taxonomy" id="529703"/>
    <lineage>
        <taxon>Bacteria</taxon>
        <taxon>Pseudomonadati</taxon>
        <taxon>Bacteroidota</taxon>
        <taxon>Cytophagia</taxon>
        <taxon>Cytophagales</taxon>
        <taxon>Hymenobacteraceae</taxon>
        <taxon>Adhaeribacter</taxon>
    </lineage>
</organism>
<dbReference type="Pfam" id="PF03993">
    <property type="entry name" value="DUF349"/>
    <property type="match status" value="5"/>
</dbReference>
<sequence>MTLENENPTNENNANPNNPNNTPPPAPKEDAMSILEKRLAEINARKSGATPGSNEPAAPVSPTAFAESMPAEPIAPAAAPATNSIPIPETKTEQPAPETNIENIEAGSISLPENMPRTETPASTETPVSAPDASTVAGGAVATHEVIPPAENPISQVSEPVVETNVSETEESTATITNEPAIGTFSGQSNTVSGGTTEAERDAALGDENTVGNVISGAIAAHEIIPEVMPAQRKAEEIENTGTGVAHISAEKTEETYELSTEDEQFTDTDYAAMPAAELERQLMAILKTDSRKNFRQVNDMYREYELKLAAEKNEAQERFIAEGGTADDFEYRLSPERQQLEKAIQQFRENRYRDQRSEEEQKQKNLQRKQELIAQLREVVEAAETKSSADKMKAIQEEWKAIGPVPQNESQQLWNSYHALLDIFYNNRSIYFELKELDRKRNLDAKLQLVARAEALEQNPSINASLQELRHLHEEWKNIGPVPNDQRDAIWERFIQASEKVHERKKEFMAGRREVETANLSKKTEVLNRLEVFQNYNTDRINDWRDKTDEIQKIKEEWDAIGLVPKENADVINKKFWGIYKAFFHNKNQFFKALDEQKMQNLKLKTELCEQAEAVKDSTDWDATKEQLIQLQKKWKTIGRVPDKYSDKIWERFRAACNEFFDRRQADAQHKEAELDKLSEEKTAYLDELTERISQHQHPQAGNLEHLKEMVTKWQSFDSGSGRSNAQAEEKFFALMEKYLDTVPELSNEQKTDVLFKLQMNKLKGGPDASNKLYQKEQSIRKEISQLENDIRTLKTNIEFFARSKNAEKLREEYDDRILQANSRIELLQKQLKEIRS</sequence>
<feature type="compositionally biased region" description="Low complexity" evidence="2">
    <location>
        <begin position="70"/>
        <end position="88"/>
    </location>
</feature>
<feature type="compositionally biased region" description="Basic and acidic residues" evidence="2">
    <location>
        <begin position="27"/>
        <end position="44"/>
    </location>
</feature>
<feature type="region of interest" description="Disordered" evidence="2">
    <location>
        <begin position="1"/>
        <end position="134"/>
    </location>
</feature>
<keyword evidence="1" id="KW-0175">Coiled coil</keyword>
<dbReference type="RefSeq" id="WP_378016628.1">
    <property type="nucleotide sequence ID" value="NZ_JBHSKT010000003.1"/>
</dbReference>
<evidence type="ECO:0000256" key="1">
    <source>
        <dbReference type="SAM" id="Coils"/>
    </source>
</evidence>
<dbReference type="Proteomes" id="UP001596161">
    <property type="component" value="Unassembled WGS sequence"/>
</dbReference>
<comment type="caution">
    <text evidence="3">The sequence shown here is derived from an EMBL/GenBank/DDBJ whole genome shotgun (WGS) entry which is preliminary data.</text>
</comment>
<proteinExistence type="predicted"/>
<dbReference type="EMBL" id="JBHSKT010000003">
    <property type="protein sequence ID" value="MFC5270257.1"/>
    <property type="molecule type" value="Genomic_DNA"/>
</dbReference>
<feature type="coiled-coil region" evidence="1">
    <location>
        <begin position="771"/>
        <end position="832"/>
    </location>
</feature>
<feature type="coiled-coil region" evidence="1">
    <location>
        <begin position="350"/>
        <end position="387"/>
    </location>
</feature>
<name>A0ABW0E795_9BACT</name>
<evidence type="ECO:0000256" key="2">
    <source>
        <dbReference type="SAM" id="MobiDB-lite"/>
    </source>
</evidence>
<reference evidence="4" key="1">
    <citation type="journal article" date="2019" name="Int. J. Syst. Evol. Microbiol.">
        <title>The Global Catalogue of Microorganisms (GCM) 10K type strain sequencing project: providing services to taxonomists for standard genome sequencing and annotation.</title>
        <authorList>
            <consortium name="The Broad Institute Genomics Platform"/>
            <consortium name="The Broad Institute Genome Sequencing Center for Infectious Disease"/>
            <person name="Wu L."/>
            <person name="Ma J."/>
        </authorList>
    </citation>
    <scope>NUCLEOTIDE SEQUENCE [LARGE SCALE GENOMIC DNA]</scope>
    <source>
        <strain evidence="4">KACC 12602</strain>
    </source>
</reference>
<accession>A0ABW0E795</accession>
<protein>
    <submittedName>
        <fullName evidence="3">DUF349 domain-containing protein</fullName>
    </submittedName>
</protein>
<dbReference type="InterPro" id="IPR007139">
    <property type="entry name" value="DUF349"/>
</dbReference>
<keyword evidence="4" id="KW-1185">Reference proteome</keyword>
<feature type="coiled-coil region" evidence="1">
    <location>
        <begin position="662"/>
        <end position="689"/>
    </location>
</feature>
<evidence type="ECO:0000313" key="4">
    <source>
        <dbReference type="Proteomes" id="UP001596161"/>
    </source>
</evidence>
<gene>
    <name evidence="3" type="ORF">ACFPIB_06535</name>
</gene>